<dbReference type="InterPro" id="IPR011010">
    <property type="entry name" value="DNA_brk_join_enz"/>
</dbReference>
<dbReference type="SUPFAM" id="SSF56349">
    <property type="entry name" value="DNA breaking-rejoining enzymes"/>
    <property type="match status" value="1"/>
</dbReference>
<sequence>MVMMMKLKYVDVLSGGRKRFRKRYPKAVAHLFEDEFFQVPMKAREGVALVIERETLLAEFDKIVAKAKRKAAGAGQLSPLEHWRESVAEAEAMLAAIKGMPDDGDEGDDRREVLADDLRLRGADPVLVAAVLDPNNDHEERDEPPVTMLDAKKMYFTERVEGEKGRNKRDQLERVCVRVEKALGPLSKLPLVDLKREHARKLRDFLLKETKADGSLLAAGSLRRERNTLVSMVTLAIEEFDLEGKASNPFKGMDLTRKDAPPETEGSKRESLPDDVIKAMRVRVRDNIKEPSLGLIWRLLEGTGCRVPTRPGSSDPDRSLGGCRFVPADRAAGDPHIL</sequence>
<feature type="compositionally biased region" description="Basic and acidic residues" evidence="1">
    <location>
        <begin position="254"/>
        <end position="272"/>
    </location>
</feature>
<protein>
    <submittedName>
        <fullName evidence="2">Uncharacterized protein</fullName>
    </submittedName>
</protein>
<feature type="region of interest" description="Disordered" evidence="1">
    <location>
        <begin position="251"/>
        <end position="272"/>
    </location>
</feature>
<feature type="non-terminal residue" evidence="2">
    <location>
        <position position="338"/>
    </location>
</feature>
<dbReference type="Proteomes" id="UP000184191">
    <property type="component" value="Unassembled WGS sequence"/>
</dbReference>
<dbReference type="AlphaFoldDB" id="A0A1M6XTN9"/>
<evidence type="ECO:0000313" key="3">
    <source>
        <dbReference type="Proteomes" id="UP000184191"/>
    </source>
</evidence>
<dbReference type="GO" id="GO:0003677">
    <property type="term" value="F:DNA binding"/>
    <property type="evidence" value="ECO:0007669"/>
    <property type="project" value="InterPro"/>
</dbReference>
<keyword evidence="3" id="KW-1185">Reference proteome</keyword>
<gene>
    <name evidence="2" type="ORF">SAMN05444414_1051</name>
</gene>
<accession>A0A1M6XTN9</accession>
<reference evidence="3" key="1">
    <citation type="submission" date="2016-11" db="EMBL/GenBank/DDBJ databases">
        <authorList>
            <person name="Varghese N."/>
            <person name="Submissions S."/>
        </authorList>
    </citation>
    <scope>NUCLEOTIDE SEQUENCE [LARGE SCALE GENOMIC DNA]</scope>
    <source>
        <strain evidence="3">DSM 29327</strain>
    </source>
</reference>
<organism evidence="2 3">
    <name type="scientific">Roseovarius marisflavi</name>
    <dbReference type="NCBI Taxonomy" id="1054996"/>
    <lineage>
        <taxon>Bacteria</taxon>
        <taxon>Pseudomonadati</taxon>
        <taxon>Pseudomonadota</taxon>
        <taxon>Alphaproteobacteria</taxon>
        <taxon>Rhodobacterales</taxon>
        <taxon>Roseobacteraceae</taxon>
        <taxon>Roseovarius</taxon>
    </lineage>
</organism>
<proteinExistence type="predicted"/>
<name>A0A1M6XTN9_9RHOB</name>
<evidence type="ECO:0000256" key="1">
    <source>
        <dbReference type="SAM" id="MobiDB-lite"/>
    </source>
</evidence>
<dbReference type="EMBL" id="FRBN01000005">
    <property type="protein sequence ID" value="SHL09258.1"/>
    <property type="molecule type" value="Genomic_DNA"/>
</dbReference>
<evidence type="ECO:0000313" key="2">
    <source>
        <dbReference type="EMBL" id="SHL09258.1"/>
    </source>
</evidence>